<name>A0A0A9ED72_ARUDO</name>
<evidence type="ECO:0000256" key="1">
    <source>
        <dbReference type="SAM" id="MobiDB-lite"/>
    </source>
</evidence>
<organism evidence="2">
    <name type="scientific">Arundo donax</name>
    <name type="common">Giant reed</name>
    <name type="synonym">Donax arundinaceus</name>
    <dbReference type="NCBI Taxonomy" id="35708"/>
    <lineage>
        <taxon>Eukaryota</taxon>
        <taxon>Viridiplantae</taxon>
        <taxon>Streptophyta</taxon>
        <taxon>Embryophyta</taxon>
        <taxon>Tracheophyta</taxon>
        <taxon>Spermatophyta</taxon>
        <taxon>Magnoliopsida</taxon>
        <taxon>Liliopsida</taxon>
        <taxon>Poales</taxon>
        <taxon>Poaceae</taxon>
        <taxon>PACMAD clade</taxon>
        <taxon>Arundinoideae</taxon>
        <taxon>Arundineae</taxon>
        <taxon>Arundo</taxon>
    </lineage>
</organism>
<protein>
    <submittedName>
        <fullName evidence="2">Cytochrome C oxidase assembly protein cox11, putative</fullName>
    </submittedName>
</protein>
<sequence>MSVSLHLTALHGAAVSSGLAEAAVERYSGVGGAYHRDRHAEQVPQCPPRAPLPSRRRRGGGG</sequence>
<feature type="region of interest" description="Disordered" evidence="1">
    <location>
        <begin position="35"/>
        <end position="62"/>
    </location>
</feature>
<accession>A0A0A9ED72</accession>
<reference evidence="2" key="1">
    <citation type="submission" date="2014-09" db="EMBL/GenBank/DDBJ databases">
        <authorList>
            <person name="Magalhaes I.L.F."/>
            <person name="Oliveira U."/>
            <person name="Santos F.R."/>
            <person name="Vidigal T.H.D.A."/>
            <person name="Brescovit A.D."/>
            <person name="Santos A.J."/>
        </authorList>
    </citation>
    <scope>NUCLEOTIDE SEQUENCE</scope>
    <source>
        <tissue evidence="2">Shoot tissue taken approximately 20 cm above the soil surface</tissue>
    </source>
</reference>
<dbReference type="AlphaFoldDB" id="A0A0A9ED72"/>
<evidence type="ECO:0000313" key="2">
    <source>
        <dbReference type="EMBL" id="JAD98679.1"/>
    </source>
</evidence>
<dbReference type="EMBL" id="GBRH01199216">
    <property type="protein sequence ID" value="JAD98679.1"/>
    <property type="molecule type" value="Transcribed_RNA"/>
</dbReference>
<reference evidence="2" key="2">
    <citation type="journal article" date="2015" name="Data Brief">
        <title>Shoot transcriptome of the giant reed, Arundo donax.</title>
        <authorList>
            <person name="Barrero R.A."/>
            <person name="Guerrero F.D."/>
            <person name="Moolhuijzen P."/>
            <person name="Goolsby J.A."/>
            <person name="Tidwell J."/>
            <person name="Bellgard S.E."/>
            <person name="Bellgard M.I."/>
        </authorList>
    </citation>
    <scope>NUCLEOTIDE SEQUENCE</scope>
    <source>
        <tissue evidence="2">Shoot tissue taken approximately 20 cm above the soil surface</tissue>
    </source>
</reference>
<proteinExistence type="predicted"/>